<evidence type="ECO:0000313" key="8">
    <source>
        <dbReference type="Proteomes" id="UP000694844"/>
    </source>
</evidence>
<dbReference type="GO" id="GO:0016579">
    <property type="term" value="P:protein deubiquitination"/>
    <property type="evidence" value="ECO:0007669"/>
    <property type="project" value="InterPro"/>
</dbReference>
<dbReference type="FunFam" id="3.40.250.10:FF:000017">
    <property type="entry name" value="ubiquitin carboxyl-terminal hydrolase 8"/>
    <property type="match status" value="1"/>
</dbReference>
<dbReference type="InterPro" id="IPR038765">
    <property type="entry name" value="Papain-like_cys_pep_sf"/>
</dbReference>
<dbReference type="InterPro" id="IPR036020">
    <property type="entry name" value="WW_dom_sf"/>
</dbReference>
<evidence type="ECO:0000259" key="5">
    <source>
        <dbReference type="PROSITE" id="PS50020"/>
    </source>
</evidence>
<dbReference type="InterPro" id="IPR018200">
    <property type="entry name" value="USP_CS"/>
</dbReference>
<evidence type="ECO:0000256" key="2">
    <source>
        <dbReference type="ARBA" id="ARBA00009085"/>
    </source>
</evidence>
<dbReference type="Gene3D" id="3.90.70.10">
    <property type="entry name" value="Cysteine proteinases"/>
    <property type="match status" value="1"/>
</dbReference>
<evidence type="ECO:0000313" key="11">
    <source>
        <dbReference type="RefSeq" id="XP_022306134.1"/>
    </source>
</evidence>
<dbReference type="GeneID" id="111112700"/>
<dbReference type="OrthoDB" id="292964at2759"/>
<accession>A0A8B8BTF5</accession>
<dbReference type="InterPro" id="IPR001763">
    <property type="entry name" value="Rhodanese-like_dom"/>
</dbReference>
<feature type="compositionally biased region" description="Polar residues" evidence="4">
    <location>
        <begin position="385"/>
        <end position="413"/>
    </location>
</feature>
<evidence type="ECO:0000259" key="6">
    <source>
        <dbReference type="PROSITE" id="PS50206"/>
    </source>
</evidence>
<dbReference type="Pfam" id="PF00397">
    <property type="entry name" value="WW"/>
    <property type="match status" value="1"/>
</dbReference>
<feature type="region of interest" description="Disordered" evidence="4">
    <location>
        <begin position="323"/>
        <end position="462"/>
    </location>
</feature>
<name>A0A8B8BTF5_CRAVI</name>
<evidence type="ECO:0000259" key="7">
    <source>
        <dbReference type="PROSITE" id="PS50235"/>
    </source>
</evidence>
<dbReference type="SMART" id="SM00450">
    <property type="entry name" value="RHOD"/>
    <property type="match status" value="1"/>
</dbReference>
<evidence type="ECO:0000256" key="3">
    <source>
        <dbReference type="ARBA" id="ARBA00012759"/>
    </source>
</evidence>
<evidence type="ECO:0000256" key="1">
    <source>
        <dbReference type="ARBA" id="ARBA00000707"/>
    </source>
</evidence>
<organism evidence="8 11">
    <name type="scientific">Crassostrea virginica</name>
    <name type="common">Eastern oyster</name>
    <dbReference type="NCBI Taxonomy" id="6565"/>
    <lineage>
        <taxon>Eukaryota</taxon>
        <taxon>Metazoa</taxon>
        <taxon>Spiralia</taxon>
        <taxon>Lophotrochozoa</taxon>
        <taxon>Mollusca</taxon>
        <taxon>Bivalvia</taxon>
        <taxon>Autobranchia</taxon>
        <taxon>Pteriomorphia</taxon>
        <taxon>Ostreida</taxon>
        <taxon>Ostreoidea</taxon>
        <taxon>Ostreidae</taxon>
        <taxon>Crassostrea</taxon>
    </lineage>
</organism>
<dbReference type="RefSeq" id="XP_022306134.1">
    <property type="nucleotide sequence ID" value="XM_022450426.1"/>
</dbReference>
<dbReference type="Pfam" id="PF08969">
    <property type="entry name" value="USP8_dimer"/>
    <property type="match status" value="1"/>
</dbReference>
<comment type="catalytic activity">
    <reaction evidence="1">
        <text>Thiol-dependent hydrolysis of ester, thioester, amide, peptide and isopeptide bonds formed by the C-terminal Gly of ubiquitin (a 76-residue protein attached to proteins as an intracellular targeting signal).</text>
        <dbReference type="EC" id="3.4.19.12"/>
    </reaction>
</comment>
<dbReference type="Pfam" id="PF00443">
    <property type="entry name" value="UCH"/>
    <property type="match status" value="1"/>
</dbReference>
<dbReference type="SUPFAM" id="SSF52821">
    <property type="entry name" value="Rhodanese/Cell cycle control phosphatase"/>
    <property type="match status" value="1"/>
</dbReference>
<dbReference type="InterPro" id="IPR050185">
    <property type="entry name" value="Ub_carboxyl-term_hydrolase"/>
</dbReference>
<feature type="domain" description="USP" evidence="7">
    <location>
        <begin position="807"/>
        <end position="1139"/>
    </location>
</feature>
<dbReference type="EC" id="3.4.19.12" evidence="3"/>
<feature type="domain" description="Rhodanese" evidence="6">
    <location>
        <begin position="179"/>
        <end position="299"/>
    </location>
</feature>
<dbReference type="Gene3D" id="3.40.250.10">
    <property type="entry name" value="Rhodanese-like domain"/>
    <property type="match status" value="1"/>
</dbReference>
<dbReference type="InterPro" id="IPR001202">
    <property type="entry name" value="WW_dom"/>
</dbReference>
<dbReference type="PROSITE" id="PS50020">
    <property type="entry name" value="WW_DOMAIN_2"/>
    <property type="match status" value="1"/>
</dbReference>
<dbReference type="RefSeq" id="XP_022306132.1">
    <property type="nucleotide sequence ID" value="XM_022450424.1"/>
</dbReference>
<dbReference type="PROSITE" id="PS50235">
    <property type="entry name" value="USP_3"/>
    <property type="match status" value="1"/>
</dbReference>
<dbReference type="CDD" id="cd02674">
    <property type="entry name" value="Peptidase_C19R"/>
    <property type="match status" value="1"/>
</dbReference>
<dbReference type="InterPro" id="IPR036873">
    <property type="entry name" value="Rhodanese-like_dom_sf"/>
</dbReference>
<dbReference type="InterPro" id="IPR028889">
    <property type="entry name" value="USP"/>
</dbReference>
<dbReference type="CDD" id="cd00201">
    <property type="entry name" value="WW"/>
    <property type="match status" value="1"/>
</dbReference>
<sequence>MPVKKKDLYVAKSLKALNDLAALPAKMTNNPKILCNSAQKIQKEAELNESLGDEEKAYILYMKFFNVVTYARKSPDYKKQKDYYDSLIGQKNLLKSIDKAEELSANLKDRYELAEAEEVAKKLSPLEDKKDSVEAVVKKAEEEEKPKEEGKTTEKAVEPSSESEGKISPVQLHCLLNEKDTSLVIMDVRPGAQFTESHLKHPSCISVPVEIIKPGTTVTYIEKALSDEAKDQWRKRGQVDHIILLDWNSTLSQVTIATPLRTLKDALFKYDSTVIVKSEPLILEGGYDQWLMYYPQLTTNASVTNPNQGGLVSTAPSLDFDYPDFDEDFSLTPKPKLPPEQAKPADIADPSGVNDTPKPAPPVSGGQVRPGIPSIDRSTKPKPSPTGNGVNPPRNASLNSLSETKSVSESKNNLMIEAERKEEERKRAEEAGRRKLEEEQRRKLEEEQQRNREAEEQEARRERLQKEIQELERLKMEQARDVAELMRKKKAIVEEKQTDTQTKSGDEERRKKELERLDEEEKKKRRKQEEMEQEKQRRLEEVERLRQERKRREEEEAERKALELARESARQEEERRKGELKRAEDEAKRLREEEEVREAKRKAETLAAQRMKEEEERREAERKRQEEEKRKEEEKSRQEKLAKKAEEERVERERAEQARREAEEKLRRLDFAESQPSKPRTIPSPNLPSGWEKRLDPNTRRYYYINHNKGTTQWEAPVNQTGQLSGQLSVTKLKDEPTTTKRGLTRSNSSPNIAKMMFDEEQAPKTRPTVDRAAKPQPRFDKPQPKPRKALNRELHPVYGNVGRALTGLRNLGNTCYMNSTIQCLNNTSPLATYFLTDMYLFDINRESQLGYYGEVADDFSVIIRALWSGQYKCITPRDFKYVVGKHNPDFAGTTQQDSHDFLTFLMDGLHEGLNRVKKRPEIPEQNNDKMEDGQAAELAWKHHQLCNESIIVELFQGQLKSTLMCLHCQKMSVNFQAFMFLTLPLPPSSRCSLGECLRLFLKEERLTGSSRWRCPRCKVDRDAVKKIDIWRLPRILLIGLNRFVYKGQWREKINSHVDFPTRNLDLNPYLEGPKSIKSSYRLYATSNHTGTLDGGHYTAYCRNPCTQKWYKYDDDHVSEMSESDVRSSSAYVLYYTSVEMLPPNFRQHF</sequence>
<feature type="compositionally biased region" description="Basic and acidic residues" evidence="4">
    <location>
        <begin position="762"/>
        <end position="784"/>
    </location>
</feature>
<dbReference type="KEGG" id="cvn:111112700"/>
<feature type="compositionally biased region" description="Basic and acidic residues" evidence="4">
    <location>
        <begin position="132"/>
        <end position="157"/>
    </location>
</feature>
<comment type="similarity">
    <text evidence="2">Belongs to the peptidase C19 family.</text>
</comment>
<dbReference type="PANTHER" id="PTHR21646">
    <property type="entry name" value="UBIQUITIN CARBOXYL-TERMINAL HYDROLASE"/>
    <property type="match status" value="1"/>
</dbReference>
<feature type="region of interest" description="Disordered" evidence="4">
    <location>
        <begin position="132"/>
        <end position="166"/>
    </location>
</feature>
<protein>
    <recommendedName>
        <fullName evidence="3">ubiquitinyl hydrolase 1</fullName>
        <ecNumber evidence="3">3.4.19.12</ecNumber>
    </recommendedName>
</protein>
<evidence type="ECO:0000256" key="4">
    <source>
        <dbReference type="SAM" id="MobiDB-lite"/>
    </source>
</evidence>
<feature type="compositionally biased region" description="Basic and acidic residues" evidence="4">
    <location>
        <begin position="417"/>
        <end position="462"/>
    </location>
</feature>
<dbReference type="PANTHER" id="PTHR21646:SF46">
    <property type="entry name" value="UBIQUITIN CARBOXYL-TERMINAL HYDROLASE"/>
    <property type="match status" value="1"/>
</dbReference>
<dbReference type="SUPFAM" id="SSF54001">
    <property type="entry name" value="Cysteine proteinases"/>
    <property type="match status" value="1"/>
</dbReference>
<proteinExistence type="inferred from homology"/>
<dbReference type="Proteomes" id="UP000694844">
    <property type="component" value="Chromosome 9"/>
</dbReference>
<dbReference type="AlphaFoldDB" id="A0A8B8BTF5"/>
<keyword evidence="8" id="KW-1185">Reference proteome</keyword>
<dbReference type="SUPFAM" id="SSF140856">
    <property type="entry name" value="USP8 N-terminal domain-like"/>
    <property type="match status" value="1"/>
</dbReference>
<feature type="region of interest" description="Disordered" evidence="4">
    <location>
        <begin position="760"/>
        <end position="788"/>
    </location>
</feature>
<dbReference type="Gene3D" id="1.20.58.80">
    <property type="entry name" value="Phosphotransferase system, lactose/cellobiose-type IIA subunit"/>
    <property type="match status" value="1"/>
</dbReference>
<dbReference type="InterPro" id="IPR015063">
    <property type="entry name" value="USP8_dimer"/>
</dbReference>
<dbReference type="PROSITE" id="PS00973">
    <property type="entry name" value="USP_2"/>
    <property type="match status" value="1"/>
</dbReference>
<dbReference type="SUPFAM" id="SSF51045">
    <property type="entry name" value="WW domain"/>
    <property type="match status" value="1"/>
</dbReference>
<evidence type="ECO:0000313" key="10">
    <source>
        <dbReference type="RefSeq" id="XP_022306133.1"/>
    </source>
</evidence>
<dbReference type="RefSeq" id="XP_022306133.1">
    <property type="nucleotide sequence ID" value="XM_022450425.1"/>
</dbReference>
<dbReference type="Gene3D" id="2.20.70.10">
    <property type="match status" value="1"/>
</dbReference>
<gene>
    <name evidence="9 10 11" type="primary">LOC111112700</name>
</gene>
<dbReference type="InterPro" id="IPR001394">
    <property type="entry name" value="Peptidase_C19_UCH"/>
</dbReference>
<feature type="compositionally biased region" description="Basic and acidic residues" evidence="4">
    <location>
        <begin position="477"/>
        <end position="671"/>
    </location>
</feature>
<dbReference type="PROSITE" id="PS50206">
    <property type="entry name" value="RHODANESE_3"/>
    <property type="match status" value="1"/>
</dbReference>
<evidence type="ECO:0000313" key="9">
    <source>
        <dbReference type="RefSeq" id="XP_022306132.1"/>
    </source>
</evidence>
<dbReference type="SMART" id="SM00456">
    <property type="entry name" value="WW"/>
    <property type="match status" value="1"/>
</dbReference>
<dbReference type="PROSITE" id="PS00972">
    <property type="entry name" value="USP_1"/>
    <property type="match status" value="1"/>
</dbReference>
<feature type="region of interest" description="Disordered" evidence="4">
    <location>
        <begin position="477"/>
        <end position="694"/>
    </location>
</feature>
<dbReference type="GO" id="GO:0004843">
    <property type="term" value="F:cysteine-type deubiquitinase activity"/>
    <property type="evidence" value="ECO:0007669"/>
    <property type="project" value="UniProtKB-EC"/>
</dbReference>
<reference evidence="9 10" key="1">
    <citation type="submission" date="2025-04" db="UniProtKB">
        <authorList>
            <consortium name="RefSeq"/>
        </authorList>
    </citation>
    <scope>IDENTIFICATION</scope>
    <source>
        <tissue evidence="9 10">Whole sample</tissue>
    </source>
</reference>
<feature type="domain" description="WW" evidence="5">
    <location>
        <begin position="685"/>
        <end position="719"/>
    </location>
</feature>